<evidence type="ECO:0000313" key="3">
    <source>
        <dbReference type="Proteomes" id="UP000216020"/>
    </source>
</evidence>
<keyword evidence="3" id="KW-1185">Reference proteome</keyword>
<evidence type="ECO:0008006" key="4">
    <source>
        <dbReference type="Google" id="ProtNLM"/>
    </source>
</evidence>
<dbReference type="InterPro" id="IPR047676">
    <property type="entry name" value="FxLYD_dom"/>
</dbReference>
<feature type="signal peptide" evidence="1">
    <location>
        <begin position="1"/>
        <end position="19"/>
    </location>
</feature>
<dbReference type="Proteomes" id="UP000216020">
    <property type="component" value="Unassembled WGS sequence"/>
</dbReference>
<keyword evidence="1" id="KW-0732">Signal</keyword>
<accession>A0A261SI48</accession>
<evidence type="ECO:0000313" key="2">
    <source>
        <dbReference type="EMBL" id="OZI37064.1"/>
    </source>
</evidence>
<sequence length="110" mass="11729">MKRLFATLLLSCAAGLAGAQSLPQGVTLDALQAMRDNGTGQTMITGTLHNDTGRPLNSVSVVFTLYDAQGHKVGEASDITYNLPNGGNWGIRATATQPFTRFTAYEVRVQ</sequence>
<gene>
    <name evidence="2" type="ORF">CAL29_01095</name>
</gene>
<dbReference type="AlphaFoldDB" id="A0A261SI48"/>
<proteinExistence type="predicted"/>
<reference evidence="3" key="1">
    <citation type="submission" date="2017-05" db="EMBL/GenBank/DDBJ databases">
        <title>Complete and WGS of Bordetella genogroups.</title>
        <authorList>
            <person name="Spilker T."/>
            <person name="Lipuma J."/>
        </authorList>
    </citation>
    <scope>NUCLEOTIDE SEQUENCE [LARGE SCALE GENOMIC DNA]</scope>
    <source>
        <strain evidence="3">AU16122</strain>
    </source>
</reference>
<organism evidence="2 3">
    <name type="scientific">Bordetella genomosp. 10</name>
    <dbReference type="NCBI Taxonomy" id="1416804"/>
    <lineage>
        <taxon>Bacteria</taxon>
        <taxon>Pseudomonadati</taxon>
        <taxon>Pseudomonadota</taxon>
        <taxon>Betaproteobacteria</taxon>
        <taxon>Burkholderiales</taxon>
        <taxon>Alcaligenaceae</taxon>
        <taxon>Bordetella</taxon>
    </lineage>
</organism>
<evidence type="ECO:0000256" key="1">
    <source>
        <dbReference type="SAM" id="SignalP"/>
    </source>
</evidence>
<dbReference type="NCBIfam" id="NF038353">
    <property type="entry name" value="FxLYD_dom"/>
    <property type="match status" value="1"/>
</dbReference>
<dbReference type="EMBL" id="NEVM01000001">
    <property type="protein sequence ID" value="OZI37064.1"/>
    <property type="molecule type" value="Genomic_DNA"/>
</dbReference>
<name>A0A261SI48_9BORD</name>
<feature type="chain" id="PRO_5013351602" description="DUF3426 domain-containing protein" evidence="1">
    <location>
        <begin position="20"/>
        <end position="110"/>
    </location>
</feature>
<dbReference type="OrthoDB" id="5957485at2"/>
<dbReference type="RefSeq" id="WP_094851170.1">
    <property type="nucleotide sequence ID" value="NZ_NEVM01000001.1"/>
</dbReference>
<protein>
    <recommendedName>
        <fullName evidence="4">DUF3426 domain-containing protein</fullName>
    </recommendedName>
</protein>
<comment type="caution">
    <text evidence="2">The sequence shown here is derived from an EMBL/GenBank/DDBJ whole genome shotgun (WGS) entry which is preliminary data.</text>
</comment>